<protein>
    <recommendedName>
        <fullName evidence="1">SMODS-associated and fused to various effectors domain-containing protein</fullName>
    </recommendedName>
</protein>
<dbReference type="NCBIfam" id="NF033611">
    <property type="entry name" value="SAVED"/>
    <property type="match status" value="1"/>
</dbReference>
<name>A3TSL1_PSEBH</name>
<evidence type="ECO:0000313" key="3">
    <source>
        <dbReference type="Proteomes" id="UP000004318"/>
    </source>
</evidence>
<feature type="domain" description="SMODS-associated and fused to various effectors" evidence="1">
    <location>
        <begin position="293"/>
        <end position="473"/>
    </location>
</feature>
<dbReference type="OrthoDB" id="7776223at2"/>
<dbReference type="eggNOG" id="ENOG50330SX">
    <property type="taxonomic scope" value="Bacteria"/>
</dbReference>
<keyword evidence="3" id="KW-1185">Reference proteome</keyword>
<organism evidence="2 3">
    <name type="scientific">Pseudooceanicola batsensis (strain ATCC BAA-863 / DSM 15984 / KCTC 12145 / HTCC2597)</name>
    <name type="common">Oceanicola batsensis</name>
    <dbReference type="NCBI Taxonomy" id="252305"/>
    <lineage>
        <taxon>Bacteria</taxon>
        <taxon>Pseudomonadati</taxon>
        <taxon>Pseudomonadota</taxon>
        <taxon>Alphaproteobacteria</taxon>
        <taxon>Rhodobacterales</taxon>
        <taxon>Paracoccaceae</taxon>
        <taxon>Pseudooceanicola</taxon>
    </lineage>
</organism>
<reference evidence="2 3" key="1">
    <citation type="journal article" date="2010" name="J. Bacteriol.">
        <title>Genome sequences of Oceanicola granulosus HTCC2516(T) and Oceanicola batsensis HTCC2597(TDelta).</title>
        <authorList>
            <person name="Thrash J.C."/>
            <person name="Cho J.C."/>
            <person name="Vergin K.L."/>
            <person name="Giovannoni S.J."/>
        </authorList>
    </citation>
    <scope>NUCLEOTIDE SEQUENCE [LARGE SCALE GENOMIC DNA]</scope>
    <source>
        <strain evidence="3">ATCC BAA-863 / DSM 15984 / KCTC 12145 / HTCC2597</strain>
    </source>
</reference>
<comment type="caution">
    <text evidence="2">The sequence shown here is derived from an EMBL/GenBank/DDBJ whole genome shotgun (WGS) entry which is preliminary data.</text>
</comment>
<dbReference type="EMBL" id="AAMO01000001">
    <property type="protein sequence ID" value="EAQ04638.1"/>
    <property type="molecule type" value="Genomic_DNA"/>
</dbReference>
<dbReference type="AlphaFoldDB" id="A3TSL1"/>
<dbReference type="InterPro" id="IPR040836">
    <property type="entry name" value="SAVED"/>
</dbReference>
<dbReference type="HOGENOM" id="CLU_044448_0_0_5"/>
<dbReference type="STRING" id="252305.OB2597_05130"/>
<sequence>MTEETLGHALTDKKGMGGVTAQDGFDYQMWDGLRRVPGWLANPVFEHLLFEGLEDYEARFFAPHAPEHHVLERYQAKGNDLGPADIREILEGFHAFDERFPQRARLHALVTPRLPPTLQWLGKHTDRVRRARPFYSPFSDIAAVSDAELNRRISGHFDEPLASFIANAVEFSEQNIPDLDGATRAFDTALGEAFPALDPRSSQVKAAFNALIELARGNRGRPLPRNALIDAIEAGLGERLPQPACFPLLMRSDRNESNELALEIDGSPFSGGSARFPQTGQWQDDLVSPLRQAAVWLRRNDQSRIAVQGSYRLTSAMVLGQSLRAAHGFEIEIPTREGVWRTDDHGSAQDASADWKIVMPSTLANGELTVCIGVIRDPSAAISQTAGTSHDAMLVAHLPKAITSGREAQNGVALIKDSVTKTVTSLNPQRVRLYIAGPAAFAVALGHRWNAMPPTQLHEYLADEQRYIPTASI</sequence>
<proteinExistence type="predicted"/>
<evidence type="ECO:0000259" key="1">
    <source>
        <dbReference type="Pfam" id="PF18145"/>
    </source>
</evidence>
<dbReference type="RefSeq" id="WP_009805255.1">
    <property type="nucleotide sequence ID" value="NZ_CH724131.1"/>
</dbReference>
<dbReference type="Proteomes" id="UP000004318">
    <property type="component" value="Unassembled WGS sequence"/>
</dbReference>
<dbReference type="Pfam" id="PF18145">
    <property type="entry name" value="SAVED"/>
    <property type="match status" value="1"/>
</dbReference>
<evidence type="ECO:0000313" key="2">
    <source>
        <dbReference type="EMBL" id="EAQ04638.1"/>
    </source>
</evidence>
<gene>
    <name evidence="2" type="ORF">OB2597_05130</name>
</gene>
<accession>A3TSL1</accession>